<dbReference type="InterPro" id="IPR000300">
    <property type="entry name" value="IPPc"/>
</dbReference>
<sequence length="360" mass="41151">MVIRTRKEKNMGNFNTTLVSCKGRRSKQKRKPVVGSFNNPIGTHEGIKTIEADNLCNLSRDSGLCICVVTWNMNGQVSYEDLVEMTGRNRRFDLLVVGLQEVPRDNVARLLQDALVETHELLGKAMMQSLQLYVFGPKNSDLFLKGKRSCQIFFGGFGGMMRRKKGAVGIRISYKGFRMVFINCHLSAHAGNVEERNAECRHISHSLFSKYWNPYARPPQITIWLGDLNYRLQGIYTHPARDLIQRNLHTLLRSKDQLLQEAERGQILNGYCEGTLTFKPTYKYNLGSSNYDTSYKVRVPSWTDRILFKIGDPGNITASLHCYESVDDIYSSDHKPVRAHICFKVSKYQSHPTRNSIVDM</sequence>
<dbReference type="GO" id="GO:0004439">
    <property type="term" value="F:phosphatidylinositol-4,5-bisphosphate 5-phosphatase activity"/>
    <property type="evidence" value="ECO:0007669"/>
    <property type="project" value="TreeGrafter"/>
</dbReference>
<dbReference type="InterPro" id="IPR046985">
    <property type="entry name" value="IP5"/>
</dbReference>
<comment type="similarity">
    <text evidence="1">Belongs to the inositol polyphosphate 5-phosphatase family.</text>
</comment>
<dbReference type="PANTHER" id="PTHR11200:SF275">
    <property type="entry name" value="LD06095P"/>
    <property type="match status" value="1"/>
</dbReference>
<dbReference type="GO" id="GO:0005886">
    <property type="term" value="C:plasma membrane"/>
    <property type="evidence" value="ECO:0007669"/>
    <property type="project" value="TreeGrafter"/>
</dbReference>
<evidence type="ECO:0000313" key="3">
    <source>
        <dbReference type="EMBL" id="KAE8656580.1"/>
    </source>
</evidence>
<organism evidence="3 4">
    <name type="scientific">Hibiscus syriacus</name>
    <name type="common">Rose of Sharon</name>
    <dbReference type="NCBI Taxonomy" id="106335"/>
    <lineage>
        <taxon>Eukaryota</taxon>
        <taxon>Viridiplantae</taxon>
        <taxon>Streptophyta</taxon>
        <taxon>Embryophyta</taxon>
        <taxon>Tracheophyta</taxon>
        <taxon>Spermatophyta</taxon>
        <taxon>Magnoliopsida</taxon>
        <taxon>eudicotyledons</taxon>
        <taxon>Gunneridae</taxon>
        <taxon>Pentapetalae</taxon>
        <taxon>rosids</taxon>
        <taxon>malvids</taxon>
        <taxon>Malvales</taxon>
        <taxon>Malvaceae</taxon>
        <taxon>Malvoideae</taxon>
        <taxon>Hibiscus</taxon>
    </lineage>
</organism>
<evidence type="ECO:0000313" key="4">
    <source>
        <dbReference type="Proteomes" id="UP000436088"/>
    </source>
</evidence>
<dbReference type="GO" id="GO:0009753">
    <property type="term" value="P:response to jasmonic acid"/>
    <property type="evidence" value="ECO:0007669"/>
    <property type="project" value="TreeGrafter"/>
</dbReference>
<dbReference type="FunFam" id="3.60.10.10:FF:000044">
    <property type="entry name" value="Type IV inositol polyphosphate 5-phosphatase 11"/>
    <property type="match status" value="1"/>
</dbReference>
<dbReference type="GO" id="GO:0009651">
    <property type="term" value="P:response to salt stress"/>
    <property type="evidence" value="ECO:0007669"/>
    <property type="project" value="TreeGrafter"/>
</dbReference>
<evidence type="ECO:0000256" key="1">
    <source>
        <dbReference type="ARBA" id="ARBA00010768"/>
    </source>
</evidence>
<dbReference type="Pfam" id="PF22669">
    <property type="entry name" value="Exo_endo_phos2"/>
    <property type="match status" value="1"/>
</dbReference>
<feature type="domain" description="Inositol polyphosphate-related phosphatase" evidence="2">
    <location>
        <begin position="62"/>
        <end position="349"/>
    </location>
</feature>
<dbReference type="Proteomes" id="UP000436088">
    <property type="component" value="Unassembled WGS sequence"/>
</dbReference>
<evidence type="ECO:0000259" key="2">
    <source>
        <dbReference type="SMART" id="SM00128"/>
    </source>
</evidence>
<dbReference type="Gene3D" id="3.60.10.10">
    <property type="entry name" value="Endonuclease/exonuclease/phosphatase"/>
    <property type="match status" value="1"/>
</dbReference>
<proteinExistence type="inferred from homology"/>
<dbReference type="AlphaFoldDB" id="A0A6A2WQN8"/>
<name>A0A6A2WQN8_HIBSY</name>
<dbReference type="GO" id="GO:0043813">
    <property type="term" value="F:phosphatidylinositol-3,5-bisphosphate 5-phosphatase activity"/>
    <property type="evidence" value="ECO:0007669"/>
    <property type="project" value="TreeGrafter"/>
</dbReference>
<dbReference type="SUPFAM" id="SSF56219">
    <property type="entry name" value="DNase I-like"/>
    <property type="match status" value="1"/>
</dbReference>
<dbReference type="GO" id="GO:0009737">
    <property type="term" value="P:response to abscisic acid"/>
    <property type="evidence" value="ECO:0007669"/>
    <property type="project" value="TreeGrafter"/>
</dbReference>
<dbReference type="PROSITE" id="PS51257">
    <property type="entry name" value="PROKAR_LIPOPROTEIN"/>
    <property type="match status" value="1"/>
</dbReference>
<protein>
    <submittedName>
        <fullName evidence="3">Type I inositol 1,4,5-trisphosphate 5-phosphatase 11</fullName>
    </submittedName>
</protein>
<dbReference type="InterPro" id="IPR036691">
    <property type="entry name" value="Endo/exonu/phosph_ase_sf"/>
</dbReference>
<gene>
    <name evidence="3" type="ORF">F3Y22_tig00116998pilonHSYRG00004</name>
</gene>
<dbReference type="SMART" id="SM00128">
    <property type="entry name" value="IPPc"/>
    <property type="match status" value="1"/>
</dbReference>
<dbReference type="PANTHER" id="PTHR11200">
    <property type="entry name" value="INOSITOL 5-PHOSPHATASE"/>
    <property type="match status" value="1"/>
</dbReference>
<dbReference type="EMBL" id="VEPZ02001763">
    <property type="protein sequence ID" value="KAE8656580.1"/>
    <property type="molecule type" value="Genomic_DNA"/>
</dbReference>
<dbReference type="GO" id="GO:0046856">
    <property type="term" value="P:phosphatidylinositol dephosphorylation"/>
    <property type="evidence" value="ECO:0007669"/>
    <property type="project" value="InterPro"/>
</dbReference>
<comment type="caution">
    <text evidence="3">The sequence shown here is derived from an EMBL/GenBank/DDBJ whole genome shotgun (WGS) entry which is preliminary data.</text>
</comment>
<dbReference type="GO" id="GO:0009733">
    <property type="term" value="P:response to auxin"/>
    <property type="evidence" value="ECO:0007669"/>
    <property type="project" value="TreeGrafter"/>
</dbReference>
<reference evidence="3" key="1">
    <citation type="submission" date="2019-09" db="EMBL/GenBank/DDBJ databases">
        <title>Draft genome information of white flower Hibiscus syriacus.</title>
        <authorList>
            <person name="Kim Y.-M."/>
        </authorList>
    </citation>
    <scope>NUCLEOTIDE SEQUENCE [LARGE SCALE GENOMIC DNA]</scope>
    <source>
        <strain evidence="3">YM2019G1</strain>
    </source>
</reference>
<dbReference type="GO" id="GO:0034485">
    <property type="term" value="F:phosphatidylinositol-3,4,5-trisphosphate 5-phosphatase activity"/>
    <property type="evidence" value="ECO:0007669"/>
    <property type="project" value="TreeGrafter"/>
</dbReference>
<keyword evidence="4" id="KW-1185">Reference proteome</keyword>
<accession>A0A6A2WQN8</accession>